<gene>
    <name evidence="2" type="ORF">GCM10010967_12010</name>
</gene>
<proteinExistence type="predicted"/>
<name>A0ABQ2HHW3_9BACT</name>
<organism evidence="2 3">
    <name type="scientific">Dyadobacter beijingensis</name>
    <dbReference type="NCBI Taxonomy" id="365489"/>
    <lineage>
        <taxon>Bacteria</taxon>
        <taxon>Pseudomonadati</taxon>
        <taxon>Bacteroidota</taxon>
        <taxon>Cytophagia</taxon>
        <taxon>Cytophagales</taxon>
        <taxon>Spirosomataceae</taxon>
        <taxon>Dyadobacter</taxon>
    </lineage>
</organism>
<sequence length="104" mass="12288">MKVLPKDQSIVTEFVEPTERFFKILAGEYHIWIDTHFPPHPFLNYSPTPVKIIPLSEERYLAMNQHMFDVFFENMNRYMEESGNGFYDPKKNTPTPVDENNASM</sequence>
<dbReference type="Proteomes" id="UP000632339">
    <property type="component" value="Unassembled WGS sequence"/>
</dbReference>
<evidence type="ECO:0008006" key="4">
    <source>
        <dbReference type="Google" id="ProtNLM"/>
    </source>
</evidence>
<accession>A0ABQ2HHW3</accession>
<reference evidence="3" key="1">
    <citation type="journal article" date="2019" name="Int. J. Syst. Evol. Microbiol.">
        <title>The Global Catalogue of Microorganisms (GCM) 10K type strain sequencing project: providing services to taxonomists for standard genome sequencing and annotation.</title>
        <authorList>
            <consortium name="The Broad Institute Genomics Platform"/>
            <consortium name="The Broad Institute Genome Sequencing Center for Infectious Disease"/>
            <person name="Wu L."/>
            <person name="Ma J."/>
        </authorList>
    </citation>
    <scope>NUCLEOTIDE SEQUENCE [LARGE SCALE GENOMIC DNA]</scope>
    <source>
        <strain evidence="3">CGMCC 1.6375</strain>
    </source>
</reference>
<keyword evidence="3" id="KW-1185">Reference proteome</keyword>
<protein>
    <recommendedName>
        <fullName evidence="4">DUF3467 domain-containing protein</fullName>
    </recommendedName>
</protein>
<feature type="region of interest" description="Disordered" evidence="1">
    <location>
        <begin position="83"/>
        <end position="104"/>
    </location>
</feature>
<comment type="caution">
    <text evidence="2">The sequence shown here is derived from an EMBL/GenBank/DDBJ whole genome shotgun (WGS) entry which is preliminary data.</text>
</comment>
<dbReference type="EMBL" id="BMLI01000001">
    <property type="protein sequence ID" value="GGM81843.1"/>
    <property type="molecule type" value="Genomic_DNA"/>
</dbReference>
<evidence type="ECO:0000313" key="2">
    <source>
        <dbReference type="EMBL" id="GGM81843.1"/>
    </source>
</evidence>
<feature type="compositionally biased region" description="Polar residues" evidence="1">
    <location>
        <begin position="92"/>
        <end position="104"/>
    </location>
</feature>
<evidence type="ECO:0000313" key="3">
    <source>
        <dbReference type="Proteomes" id="UP000632339"/>
    </source>
</evidence>
<evidence type="ECO:0000256" key="1">
    <source>
        <dbReference type="SAM" id="MobiDB-lite"/>
    </source>
</evidence>